<organism evidence="2 3">
    <name type="scientific">Bacteroides xylanisolvens XB1A</name>
    <dbReference type="NCBI Taxonomy" id="657309"/>
    <lineage>
        <taxon>Bacteria</taxon>
        <taxon>Pseudomonadati</taxon>
        <taxon>Bacteroidota</taxon>
        <taxon>Bacteroidia</taxon>
        <taxon>Bacteroidales</taxon>
        <taxon>Bacteroidaceae</taxon>
        <taxon>Bacteroides</taxon>
    </lineage>
</organism>
<gene>
    <name evidence="2" type="ORF">BXY_01620</name>
</gene>
<evidence type="ECO:0000313" key="2">
    <source>
        <dbReference type="EMBL" id="CBK65453.1"/>
    </source>
</evidence>
<dbReference type="eggNOG" id="COG5039">
    <property type="taxonomic scope" value="Bacteria"/>
</dbReference>
<sequence>MCTDKWIKENYPSYQIIHLGYLKPTLNLSNNARSLLTEFSYRLTLVVLKLKMKRNDILLGHSGYFMVDHHNGWKMFTDMMGYFPNNRMLIFPQTINFHTPIIQQFVSNCFAKNKNTILLCRDKISYKKAQELFSSTPLLLYPDIVTSLIGTKSYNTEREGVLFCMRDDIETFYKEEEIDKLMGRFGSLRKEKVDTTLKGVPCEELDKHRDEIIYGMISKFATYRVVITDRYHGTIFSAIANTPVIVLNSADHKLSSGVKWFPEEEYHDAVQYAQSLNDAYLKAQAILSQKDRTYKNPPYFRNQYWDKLKDILDKK</sequence>
<dbReference type="KEGG" id="bxy:BXY_01620"/>
<dbReference type="Pfam" id="PF04230">
    <property type="entry name" value="PS_pyruv_trans"/>
    <property type="match status" value="1"/>
</dbReference>
<dbReference type="PATRIC" id="fig|657309.4.peg.516"/>
<reference evidence="2 3" key="1">
    <citation type="submission" date="2010-03" db="EMBL/GenBank/DDBJ databases">
        <title>The genome sequence of Bacteriodes xylanisolvens XB1A.</title>
        <authorList>
            <consortium name="metaHIT consortium -- http://www.metahit.eu/"/>
            <person name="Pajon A."/>
            <person name="Turner K."/>
            <person name="Parkhill J."/>
            <person name="Bernalier A."/>
        </authorList>
    </citation>
    <scope>NUCLEOTIDE SEQUENCE [LARGE SCALE GENOMIC DNA]</scope>
    <source>
        <strain evidence="2 3">XB1A</strain>
    </source>
</reference>
<evidence type="ECO:0000259" key="1">
    <source>
        <dbReference type="Pfam" id="PF04230"/>
    </source>
</evidence>
<protein>
    <submittedName>
        <fullName evidence="2">Exopolysaccharide biosynthesis protein</fullName>
    </submittedName>
</protein>
<dbReference type="EMBL" id="FP929033">
    <property type="protein sequence ID" value="CBK65453.1"/>
    <property type="molecule type" value="Genomic_DNA"/>
</dbReference>
<dbReference type="InterPro" id="IPR007345">
    <property type="entry name" value="Polysacch_pyruvyl_Trfase"/>
</dbReference>
<dbReference type="Proteomes" id="UP000008795">
    <property type="component" value="Chromosome"/>
</dbReference>
<evidence type="ECO:0000313" key="3">
    <source>
        <dbReference type="Proteomes" id="UP000008795"/>
    </source>
</evidence>
<reference evidence="2 3" key="2">
    <citation type="submission" date="2010-03" db="EMBL/GenBank/DDBJ databases">
        <authorList>
            <person name="Pajon A."/>
        </authorList>
    </citation>
    <scope>NUCLEOTIDE SEQUENCE [LARGE SCALE GENOMIC DNA]</scope>
    <source>
        <strain evidence="2 3">XB1A</strain>
    </source>
</reference>
<dbReference type="HOGENOM" id="CLU_045699_1_0_10"/>
<feature type="domain" description="Polysaccharide pyruvyl transferase" evidence="1">
    <location>
        <begin position="3"/>
        <end position="249"/>
    </location>
</feature>
<proteinExistence type="predicted"/>
<name>D6D5F5_9BACE</name>
<accession>D6D5F5</accession>
<dbReference type="AlphaFoldDB" id="D6D5F5"/>